<accession>A0ABY8HW22</accession>
<keyword evidence="2" id="KW-1185">Reference proteome</keyword>
<reference evidence="1" key="1">
    <citation type="submission" date="2022-11" db="EMBL/GenBank/DDBJ databases">
        <title>Comparative genomic analysis of Mycoplasma feriruminatoris and the Mycoplasma mycoides cluster.</title>
        <authorList>
            <person name="Baby V."/>
            <person name="Ambroset C."/>
            <person name="Gaurivaud P."/>
            <person name="Boury C."/>
            <person name="Guichoux E."/>
            <person name="Lartigue C."/>
            <person name="Tardy F."/>
            <person name="Sirand-Pugnet P."/>
        </authorList>
    </citation>
    <scope>NUCLEOTIDE SEQUENCE [LARGE SCALE GENOMIC DNA]</scope>
    <source>
        <strain evidence="1">L15181</strain>
    </source>
</reference>
<protein>
    <submittedName>
        <fullName evidence="1">Restriction endonuclease</fullName>
    </submittedName>
</protein>
<dbReference type="EMBL" id="CP113498">
    <property type="protein sequence ID" value="WFQ93196.1"/>
    <property type="molecule type" value="Genomic_DNA"/>
</dbReference>
<keyword evidence="1" id="KW-0378">Hydrolase</keyword>
<evidence type="ECO:0000313" key="2">
    <source>
        <dbReference type="Proteomes" id="UP001214039"/>
    </source>
</evidence>
<dbReference type="Proteomes" id="UP001214039">
    <property type="component" value="Chromosome"/>
</dbReference>
<gene>
    <name evidence="1" type="ORF">MFERI15181_00086</name>
</gene>
<organism evidence="1 2">
    <name type="scientific">Mycoplasma feriruminatoris</name>
    <dbReference type="NCBI Taxonomy" id="1179777"/>
    <lineage>
        <taxon>Bacteria</taxon>
        <taxon>Bacillati</taxon>
        <taxon>Mycoplasmatota</taxon>
        <taxon>Mollicutes</taxon>
        <taxon>Mycoplasmataceae</taxon>
        <taxon>Mycoplasma</taxon>
    </lineage>
</organism>
<keyword evidence="1" id="KW-0540">Nuclease</keyword>
<proteinExistence type="predicted"/>
<dbReference type="RefSeq" id="WP_278300013.1">
    <property type="nucleotide sequence ID" value="NZ_CP113498.1"/>
</dbReference>
<evidence type="ECO:0000313" key="1">
    <source>
        <dbReference type="EMBL" id="WFQ93196.1"/>
    </source>
</evidence>
<sequence>MNIYQEFVNQYDYDIRKTKNARWIDQKCTFDVLSLVADCIVEYCKNNNQFTIRDIWYSDYAANNVIEIFSKPDPKSKFKNEYDKYFSQPIKLLEYSKILGSKKN</sequence>
<name>A0ABY8HW22_9MOLU</name>
<dbReference type="GO" id="GO:0004519">
    <property type="term" value="F:endonuclease activity"/>
    <property type="evidence" value="ECO:0007669"/>
    <property type="project" value="UniProtKB-KW"/>
</dbReference>
<keyword evidence="1" id="KW-0255">Endonuclease</keyword>